<evidence type="ECO:0000256" key="2">
    <source>
        <dbReference type="ARBA" id="ARBA00008806"/>
    </source>
</evidence>
<dbReference type="PANTHER" id="PTHR37937:SF1">
    <property type="entry name" value="CONJUGATIVE TRANSFER: DNA TRANSPORT"/>
    <property type="match status" value="1"/>
</dbReference>
<evidence type="ECO:0000256" key="4">
    <source>
        <dbReference type="ARBA" id="ARBA00022692"/>
    </source>
</evidence>
<dbReference type="RefSeq" id="WP_179792475.1">
    <property type="nucleotide sequence ID" value="NZ_JACCBN010000001.1"/>
</dbReference>
<sequence>MVAGAPDPLSAAMAMVAPSGGTAYLGITPDHREPVAAEAQQAVIVLGPPRSGKTSALIVPAILGAPGPVVSTSTKLDVLHATATNRSRSGRIWVFDPSGSEALPPGALELHWTPVTSARTWDGARETADAMVGASTAGKGVENATHWTESAKSVLAPLLHAAALSGRTIQEARRWVSLVELQEAGAVLEAHGADHAADDLSAISNTEERERSSILATTRQVLNAYGSDTVAARSRVQNFDAEAFVRSKDTVYVAAPSHRQHLLAPLVVGLLEEIRRAAYARARGQGAMNAAPVFWALDEIANIAPLEKLPGIVSEAGGQGLQIMACFQDLSQARARWKEAADGFLTLFGTKVVFPGIADHRTLQALSTLVGDWDRPYLAVNRSTGESRQFGLPLGVSIGHQNGIAYSYETRRETLLSPSEIANIPLGNALTVRATRWGLVSATPFFAAQPWKAVVDAAPPSIQYRGNVDVVPTIVGTRAADA</sequence>
<evidence type="ECO:0000256" key="5">
    <source>
        <dbReference type="ARBA" id="ARBA00022989"/>
    </source>
</evidence>
<comment type="similarity">
    <text evidence="2">Belongs to the VirD4/TraG family.</text>
</comment>
<dbReference type="Pfam" id="PF02534">
    <property type="entry name" value="T4SS-DNA_transf"/>
    <property type="match status" value="1"/>
</dbReference>
<name>A0A7Y9J448_9PSEU</name>
<evidence type="ECO:0000313" key="8">
    <source>
        <dbReference type="Proteomes" id="UP000535890"/>
    </source>
</evidence>
<dbReference type="InterPro" id="IPR027417">
    <property type="entry name" value="P-loop_NTPase"/>
</dbReference>
<keyword evidence="3" id="KW-1003">Cell membrane</keyword>
<evidence type="ECO:0000313" key="7">
    <source>
        <dbReference type="EMBL" id="NYD34536.1"/>
    </source>
</evidence>
<protein>
    <submittedName>
        <fullName evidence="7">Type IV secretory pathway TraG/TraD family ATPase VirD4</fullName>
    </submittedName>
</protein>
<dbReference type="AlphaFoldDB" id="A0A7Y9J448"/>
<keyword evidence="8" id="KW-1185">Reference proteome</keyword>
<dbReference type="GO" id="GO:0005886">
    <property type="term" value="C:plasma membrane"/>
    <property type="evidence" value="ECO:0007669"/>
    <property type="project" value="UniProtKB-SubCell"/>
</dbReference>
<comment type="subcellular location">
    <subcellularLocation>
        <location evidence="1">Cell membrane</location>
        <topology evidence="1">Multi-pass membrane protein</topology>
    </subcellularLocation>
</comment>
<organism evidence="7 8">
    <name type="scientific">Actinomycetospora corticicola</name>
    <dbReference type="NCBI Taxonomy" id="663602"/>
    <lineage>
        <taxon>Bacteria</taxon>
        <taxon>Bacillati</taxon>
        <taxon>Actinomycetota</taxon>
        <taxon>Actinomycetes</taxon>
        <taxon>Pseudonocardiales</taxon>
        <taxon>Pseudonocardiaceae</taxon>
        <taxon>Actinomycetospora</taxon>
    </lineage>
</organism>
<evidence type="ECO:0000256" key="1">
    <source>
        <dbReference type="ARBA" id="ARBA00004651"/>
    </source>
</evidence>
<dbReference type="PANTHER" id="PTHR37937">
    <property type="entry name" value="CONJUGATIVE TRANSFER: DNA TRANSPORT"/>
    <property type="match status" value="1"/>
</dbReference>
<keyword evidence="4" id="KW-0812">Transmembrane</keyword>
<dbReference type="Proteomes" id="UP000535890">
    <property type="component" value="Unassembled WGS sequence"/>
</dbReference>
<dbReference type="SUPFAM" id="SSF52540">
    <property type="entry name" value="P-loop containing nucleoside triphosphate hydrolases"/>
    <property type="match status" value="1"/>
</dbReference>
<dbReference type="EMBL" id="JACCBN010000001">
    <property type="protein sequence ID" value="NYD34536.1"/>
    <property type="molecule type" value="Genomic_DNA"/>
</dbReference>
<dbReference type="Gene3D" id="3.40.50.300">
    <property type="entry name" value="P-loop containing nucleotide triphosphate hydrolases"/>
    <property type="match status" value="1"/>
</dbReference>
<reference evidence="7 8" key="1">
    <citation type="submission" date="2020-07" db="EMBL/GenBank/DDBJ databases">
        <title>Sequencing the genomes of 1000 actinobacteria strains.</title>
        <authorList>
            <person name="Klenk H.-P."/>
        </authorList>
    </citation>
    <scope>NUCLEOTIDE SEQUENCE [LARGE SCALE GENOMIC DNA]</scope>
    <source>
        <strain evidence="7 8">DSM 45772</strain>
    </source>
</reference>
<keyword evidence="5" id="KW-1133">Transmembrane helix</keyword>
<comment type="caution">
    <text evidence="7">The sequence shown here is derived from an EMBL/GenBank/DDBJ whole genome shotgun (WGS) entry which is preliminary data.</text>
</comment>
<dbReference type="CDD" id="cd01127">
    <property type="entry name" value="TrwB_TraG_TraD_VirD4"/>
    <property type="match status" value="1"/>
</dbReference>
<keyword evidence="6" id="KW-0472">Membrane</keyword>
<accession>A0A7Y9J448</accession>
<dbReference type="InterPro" id="IPR051539">
    <property type="entry name" value="T4SS-coupling_protein"/>
</dbReference>
<dbReference type="InterPro" id="IPR003688">
    <property type="entry name" value="TraG/VirD4"/>
</dbReference>
<proteinExistence type="inferred from homology"/>
<evidence type="ECO:0000256" key="3">
    <source>
        <dbReference type="ARBA" id="ARBA00022475"/>
    </source>
</evidence>
<gene>
    <name evidence="7" type="ORF">BJ983_000638</name>
</gene>
<evidence type="ECO:0000256" key="6">
    <source>
        <dbReference type="ARBA" id="ARBA00023136"/>
    </source>
</evidence>